<feature type="domain" description="DUF4964" evidence="1">
    <location>
        <begin position="28"/>
        <end position="90"/>
    </location>
</feature>
<reference evidence="4 5" key="1">
    <citation type="submission" date="2016-10" db="EMBL/GenBank/DDBJ databases">
        <authorList>
            <person name="de Groot N.N."/>
        </authorList>
    </citation>
    <scope>NUCLEOTIDE SEQUENCE [LARGE SCALE GENOMIC DNA]</scope>
    <source>
        <strain evidence="4 5">DSM 21039</strain>
    </source>
</reference>
<accession>A0A1H7Y9G4</accession>
<dbReference type="AlphaFoldDB" id="A0A1H7Y9G4"/>
<dbReference type="InterPro" id="IPR032515">
    <property type="entry name" value="DUF4964"/>
</dbReference>
<dbReference type="PANTHER" id="PTHR31987:SF1">
    <property type="entry name" value="GLUTAMINASE A"/>
    <property type="match status" value="1"/>
</dbReference>
<dbReference type="GO" id="GO:0016787">
    <property type="term" value="F:hydrolase activity"/>
    <property type="evidence" value="ECO:0007669"/>
    <property type="project" value="UniProtKB-KW"/>
</dbReference>
<dbReference type="InterPro" id="IPR032514">
    <property type="entry name" value="GtaA_central"/>
</dbReference>
<keyword evidence="5" id="KW-1185">Reference proteome</keyword>
<evidence type="ECO:0000259" key="1">
    <source>
        <dbReference type="Pfam" id="PF16334"/>
    </source>
</evidence>
<dbReference type="InterPro" id="IPR052743">
    <property type="entry name" value="Glutaminase_GtaA"/>
</dbReference>
<dbReference type="Pfam" id="PF17168">
    <property type="entry name" value="DUF5127"/>
    <property type="match status" value="1"/>
</dbReference>
<dbReference type="SUPFAM" id="SSF48208">
    <property type="entry name" value="Six-hairpin glycosidases"/>
    <property type="match status" value="1"/>
</dbReference>
<sequence>MNGLFKRICTHGMLSVMAIGTNLYAQEKMPAYPLITHNPYFSIWSNTDTLTSSATRHWTGKEQALLGILKVDGDYYRFMGQTTPEYKAVLPAGDEQAYSCKYLMETAPAAGWEKAKFNDNAWKTGAAPFGDDRAKAGTKWTGKDIWMRRKFKLATIPTGKLALRLFHDDGAEVYLNGQKITEQGGANGDYELIPLSDDIRSKLVAGENVLAVHCNNTGGGTWIDAGITEQLVNNSEAGLKIASQTNLKVTATQTMYSFTCGAVNLEVTFTSPLVLTDLALLATPVSYITYKATSADGKPHNVIVYQGVSSNVAVNQPTQEVHASAYLKNGQQVLRAGTTEQPVLQKKGDNLRIDWGYVYAAAPAPTGIQQYITTEANAISAFMQGQKGDTGVTGKSLMLNSIIPLGSVSSTPQSKYLMIGYDDIYSIQYFGTNLRPWWRNTAGATIEGILENAANNYEPVMAVCSKTDQQIYADGVRSGGEDYAKLCVMAYRQSIAAHQLVKSPEGDLLWLSKENFSNGSINTVDVTYPSAPLYLAYNPQLLKGMLNGIFYYSESGKWQKPFAAHDLGTYPLANGQTYGEDMPVEECGNMIILTAAIVKAENNPAYAKKHWKTLTIWTDYLAQAGFDPGNQLCTDDFAGHLAHNANLSVKAIVAIGAYAQMAEQLGKPVTAIGKAAIKYKAMAADMAQKWVAKDDAGDHYALVFDDKNTWSQKYNMVWDKVLHLNLFPQKVYDTEIKYYLSHQNEYGLPLDSRKTYTKSDWILWTAAMADNKSDFDALLAPVYKYAKETPSRVPLSDWHETKDGKMVGFQARSVVGGYYMKTLRDKMRLVK</sequence>
<dbReference type="Pfam" id="PF16334">
    <property type="entry name" value="DUF4964"/>
    <property type="match status" value="1"/>
</dbReference>
<evidence type="ECO:0000313" key="5">
    <source>
        <dbReference type="Proteomes" id="UP000198984"/>
    </source>
</evidence>
<dbReference type="EMBL" id="FOBB01000004">
    <property type="protein sequence ID" value="SEM42514.1"/>
    <property type="molecule type" value="Genomic_DNA"/>
</dbReference>
<evidence type="ECO:0000259" key="2">
    <source>
        <dbReference type="Pfam" id="PF16335"/>
    </source>
</evidence>
<dbReference type="Pfam" id="PF16335">
    <property type="entry name" value="GtaA_6_Hairpin"/>
    <property type="match status" value="1"/>
</dbReference>
<feature type="domain" description="Glutaminase A N-terminal" evidence="3">
    <location>
        <begin position="252"/>
        <end position="474"/>
    </location>
</feature>
<dbReference type="GO" id="GO:0005975">
    <property type="term" value="P:carbohydrate metabolic process"/>
    <property type="evidence" value="ECO:0007669"/>
    <property type="project" value="InterPro"/>
</dbReference>
<evidence type="ECO:0000259" key="3">
    <source>
        <dbReference type="Pfam" id="PF17168"/>
    </source>
</evidence>
<dbReference type="InterPro" id="IPR033433">
    <property type="entry name" value="GtaA_N"/>
</dbReference>
<dbReference type="InterPro" id="IPR008979">
    <property type="entry name" value="Galactose-bd-like_sf"/>
</dbReference>
<dbReference type="PANTHER" id="PTHR31987">
    <property type="entry name" value="GLUTAMINASE A-RELATED"/>
    <property type="match status" value="1"/>
</dbReference>
<proteinExistence type="predicted"/>
<dbReference type="STRING" id="573321.SAMN04488505_104361"/>
<evidence type="ECO:0000313" key="4">
    <source>
        <dbReference type="EMBL" id="SEM42514.1"/>
    </source>
</evidence>
<keyword evidence="4" id="KW-0378">Hydrolase</keyword>
<organism evidence="4 5">
    <name type="scientific">Chitinophaga rupis</name>
    <dbReference type="NCBI Taxonomy" id="573321"/>
    <lineage>
        <taxon>Bacteria</taxon>
        <taxon>Pseudomonadati</taxon>
        <taxon>Bacteroidota</taxon>
        <taxon>Chitinophagia</taxon>
        <taxon>Chitinophagales</taxon>
        <taxon>Chitinophagaceae</taxon>
        <taxon>Chitinophaga</taxon>
    </lineage>
</organism>
<dbReference type="RefSeq" id="WP_238386617.1">
    <property type="nucleotide sequence ID" value="NZ_FOBB01000004.1"/>
</dbReference>
<name>A0A1H7Y9G4_9BACT</name>
<protein>
    <submittedName>
        <fullName evidence="4">Glycosyl hydrolases family 2, sugar binding domain</fullName>
    </submittedName>
</protein>
<dbReference type="Proteomes" id="UP000198984">
    <property type="component" value="Unassembled WGS sequence"/>
</dbReference>
<dbReference type="Gene3D" id="2.60.120.260">
    <property type="entry name" value="Galactose-binding domain-like"/>
    <property type="match status" value="1"/>
</dbReference>
<dbReference type="InterPro" id="IPR008928">
    <property type="entry name" value="6-hairpin_glycosidase_sf"/>
</dbReference>
<dbReference type="SUPFAM" id="SSF49785">
    <property type="entry name" value="Galactose-binding domain-like"/>
    <property type="match status" value="1"/>
</dbReference>
<feature type="domain" description="Glutaminase A central" evidence="2">
    <location>
        <begin position="480"/>
        <end position="821"/>
    </location>
</feature>
<gene>
    <name evidence="4" type="ORF">SAMN04488505_104361</name>
</gene>